<keyword evidence="2" id="KW-0408">Iron</keyword>
<dbReference type="GeneID" id="113693017"/>
<reference evidence="4" key="1">
    <citation type="journal article" date="2025" name="Foods">
        <title>Unveiling the Microbial Signatures of Arabica Coffee Cherries: Insights into Ripeness Specific Diversity, Functional Traits, and Implications for Quality and Safety.</title>
        <authorList>
            <consortium name="RefSeq"/>
            <person name="Tenea G.N."/>
            <person name="Cifuentes V."/>
            <person name="Reyes P."/>
            <person name="Cevallos-Vallejos M."/>
        </authorList>
    </citation>
    <scope>NUCLEOTIDE SEQUENCE [LARGE SCALE GENOMIC DNA]</scope>
</reference>
<gene>
    <name evidence="5" type="primary">LOC113693017</name>
</gene>
<proteinExistence type="predicted"/>
<evidence type="ECO:0000313" key="5">
    <source>
        <dbReference type="RefSeq" id="XP_027067409.1"/>
    </source>
</evidence>
<dbReference type="InterPro" id="IPR050231">
    <property type="entry name" value="Iron_ascorbate_oxido_reductase"/>
</dbReference>
<evidence type="ECO:0000313" key="4">
    <source>
        <dbReference type="Proteomes" id="UP001652660"/>
    </source>
</evidence>
<evidence type="ECO:0000256" key="2">
    <source>
        <dbReference type="ARBA" id="ARBA00023004"/>
    </source>
</evidence>
<reference evidence="5" key="2">
    <citation type="submission" date="2025-08" db="UniProtKB">
        <authorList>
            <consortium name="RefSeq"/>
        </authorList>
    </citation>
    <scope>IDENTIFICATION</scope>
    <source>
        <tissue evidence="5">Leaves</tissue>
    </source>
</reference>
<name>A0A6P6SND5_COFAR</name>
<dbReference type="Proteomes" id="UP001652660">
    <property type="component" value="Chromosome 6c"/>
</dbReference>
<dbReference type="InterPro" id="IPR027443">
    <property type="entry name" value="IPNS-like_sf"/>
</dbReference>
<dbReference type="GO" id="GO:0046872">
    <property type="term" value="F:metal ion binding"/>
    <property type="evidence" value="ECO:0007669"/>
    <property type="project" value="UniProtKB-KW"/>
</dbReference>
<organism evidence="4 5">
    <name type="scientific">Coffea arabica</name>
    <name type="common">Arabian coffee</name>
    <dbReference type="NCBI Taxonomy" id="13443"/>
    <lineage>
        <taxon>Eukaryota</taxon>
        <taxon>Viridiplantae</taxon>
        <taxon>Streptophyta</taxon>
        <taxon>Embryophyta</taxon>
        <taxon>Tracheophyta</taxon>
        <taxon>Spermatophyta</taxon>
        <taxon>Magnoliopsida</taxon>
        <taxon>eudicotyledons</taxon>
        <taxon>Gunneridae</taxon>
        <taxon>Pentapetalae</taxon>
        <taxon>asterids</taxon>
        <taxon>lamiids</taxon>
        <taxon>Gentianales</taxon>
        <taxon>Rubiaceae</taxon>
        <taxon>Ixoroideae</taxon>
        <taxon>Gardenieae complex</taxon>
        <taxon>Bertiereae - Coffeeae clade</taxon>
        <taxon>Coffeeae</taxon>
        <taxon>Coffea</taxon>
    </lineage>
</organism>
<dbReference type="Gene3D" id="2.60.120.330">
    <property type="entry name" value="B-lactam Antibiotic, Isopenicillin N Synthase, Chain"/>
    <property type="match status" value="1"/>
</dbReference>
<keyword evidence="4" id="KW-1185">Reference proteome</keyword>
<dbReference type="AlphaFoldDB" id="A0A6P6SND5"/>
<protein>
    <submittedName>
        <fullName evidence="5">2-oxoglutarate-dependent dioxygenase DAO-like</fullName>
    </submittedName>
</protein>
<dbReference type="Pfam" id="PF14226">
    <property type="entry name" value="DIOX_N"/>
    <property type="match status" value="1"/>
</dbReference>
<evidence type="ECO:0000256" key="1">
    <source>
        <dbReference type="ARBA" id="ARBA00022723"/>
    </source>
</evidence>
<dbReference type="SUPFAM" id="SSF51197">
    <property type="entry name" value="Clavaminate synthase-like"/>
    <property type="match status" value="1"/>
</dbReference>
<feature type="domain" description="Non-haem dioxygenase N-terminal" evidence="3">
    <location>
        <begin position="6"/>
        <end position="76"/>
    </location>
</feature>
<dbReference type="PANTHER" id="PTHR47990">
    <property type="entry name" value="2-OXOGLUTARATE (2OG) AND FE(II)-DEPENDENT OXYGENASE SUPERFAMILY PROTEIN-RELATED"/>
    <property type="match status" value="1"/>
</dbReference>
<dbReference type="InterPro" id="IPR026992">
    <property type="entry name" value="DIOX_N"/>
</dbReference>
<dbReference type="OrthoDB" id="1687948at2759"/>
<evidence type="ECO:0000259" key="3">
    <source>
        <dbReference type="Pfam" id="PF14226"/>
    </source>
</evidence>
<dbReference type="GO" id="GO:0016706">
    <property type="term" value="F:2-oxoglutarate-dependent dioxygenase activity"/>
    <property type="evidence" value="ECO:0007669"/>
    <property type="project" value="UniProtKB-ARBA"/>
</dbReference>
<keyword evidence="1" id="KW-0479">Metal-binding</keyword>
<dbReference type="RefSeq" id="XP_027067409.1">
    <property type="nucleotide sequence ID" value="XM_027211608.1"/>
</dbReference>
<sequence>MVNSCIPVLDMQGISGQLDKVVKALWRWGCFRLFDHGIPSTLMSDMKAVSLSLFDLPLEIKKRNVYPQRLMGYIPRNTINSFYEALGVYDMLTPEAVDQFCDKLDASPHQREIMHEYSEAIDALVQELGRKIMEGSGRSHPKFLY</sequence>
<accession>A0A6P6SND5</accession>